<name>A0A8J1TFJ1_OWEFU</name>
<dbReference type="CDD" id="cd00229">
    <property type="entry name" value="SGNH_hydrolase"/>
    <property type="match status" value="1"/>
</dbReference>
<reference evidence="1" key="1">
    <citation type="submission" date="2022-03" db="EMBL/GenBank/DDBJ databases">
        <authorList>
            <person name="Martin C."/>
        </authorList>
    </citation>
    <scope>NUCLEOTIDE SEQUENCE</scope>
</reference>
<dbReference type="Gene3D" id="3.40.50.1110">
    <property type="entry name" value="SGNH hydrolase"/>
    <property type="match status" value="1"/>
</dbReference>
<accession>A0A8J1TFJ1</accession>
<comment type="caution">
    <text evidence="1">The sequence shown here is derived from an EMBL/GenBank/DDBJ whole genome shotgun (WGS) entry which is preliminary data.</text>
</comment>
<dbReference type="InterPro" id="IPR036514">
    <property type="entry name" value="SGNH_hydro_sf"/>
</dbReference>
<dbReference type="AlphaFoldDB" id="A0A8J1TFJ1"/>
<sequence>MAQTRILIFGHSLIHWLNDYQLKNKTNLDLDDSLKLNFRGIRGGSFHWRLGSKSKYQKKMLSAYLSEEVKAFSPMVVYLQFGGNDLDVRHCDIDKIITKVESIANFLLEGFDSIKLVCIGHAFKRLTLTNTFYEDYESRRLLFNAKLNSIGVKYERIFVFPNQGFYNEVTTLYDSKGIHLSDLGNEKFATNLKRILIFSKRKLLQ</sequence>
<organism evidence="1 2">
    <name type="scientific">Owenia fusiformis</name>
    <name type="common">Polychaete worm</name>
    <dbReference type="NCBI Taxonomy" id="6347"/>
    <lineage>
        <taxon>Eukaryota</taxon>
        <taxon>Metazoa</taxon>
        <taxon>Spiralia</taxon>
        <taxon>Lophotrochozoa</taxon>
        <taxon>Annelida</taxon>
        <taxon>Polychaeta</taxon>
        <taxon>Sedentaria</taxon>
        <taxon>Canalipalpata</taxon>
        <taxon>Sabellida</taxon>
        <taxon>Oweniida</taxon>
        <taxon>Oweniidae</taxon>
        <taxon>Owenia</taxon>
    </lineage>
</organism>
<evidence type="ECO:0000313" key="1">
    <source>
        <dbReference type="EMBL" id="CAH1803302.1"/>
    </source>
</evidence>
<evidence type="ECO:0000313" key="2">
    <source>
        <dbReference type="Proteomes" id="UP000749559"/>
    </source>
</evidence>
<dbReference type="OrthoDB" id="6109323at2759"/>
<gene>
    <name evidence="1" type="ORF">OFUS_LOCUS26907</name>
</gene>
<proteinExistence type="predicted"/>
<dbReference type="EMBL" id="CAIIXF020000457">
    <property type="protein sequence ID" value="CAH1803302.1"/>
    <property type="molecule type" value="Genomic_DNA"/>
</dbReference>
<protein>
    <submittedName>
        <fullName evidence="1">Uncharacterized protein</fullName>
    </submittedName>
</protein>
<dbReference type="Proteomes" id="UP000749559">
    <property type="component" value="Unassembled WGS sequence"/>
</dbReference>
<dbReference type="SUPFAM" id="SSF52266">
    <property type="entry name" value="SGNH hydrolase"/>
    <property type="match status" value="1"/>
</dbReference>
<keyword evidence="2" id="KW-1185">Reference proteome</keyword>